<dbReference type="OrthoDB" id="2874181at2"/>
<dbReference type="EMBL" id="CP000839">
    <property type="protein sequence ID" value="ABW32074.1"/>
    <property type="molecule type" value="Genomic_DNA"/>
</dbReference>
<feature type="domain" description="Tyrosinase copper-binding" evidence="3">
    <location>
        <begin position="234"/>
        <end position="245"/>
    </location>
</feature>
<sequence>MFTSKTRREFLISAGAATALFFLPTKVAQAQELRTRKNVASPDAEGDLASLRDGVSEMKRLINTDPEDPRGWILQAYIHGNCNDFTDCKHSNWYFAPWHRSYLYYFEQLIQHFSGNATFALPYWDWSQTHTVPSSFYGDANPLDDNISIQSICSSAPTAGRGRPDGEEITQQELEEYVGPVRIESIQQNPDYATYGGIGGSGELEVIPHNFIHRWVGDVGGKNSNMVQFFSPLDPIFWMHHCNIDRLYSDWLSRPGHLPPSEDEWQNQSFNEFYDVDKNQVGSEFTCGQTVDSRVMGYVYSTDQITNLTQTLAARSSIIRQQVVESVIESKSILVENVLSFEANVDLSLRTRRLISTAAVGVPNYVVRLRIEGVKTPKQQNTGVFVFLGPDITAETPISAPGYVGNFTFFEGQGGGNRKRWSHGHKKNVLLNATEAVKRLYGDTRLSESNSLKVSIVTRSLFGDQNAFASVEEIQPNMVQIDVVDLNA</sequence>
<dbReference type="PROSITE" id="PS51318">
    <property type="entry name" value="TAT"/>
    <property type="match status" value="1"/>
</dbReference>
<dbReference type="InterPro" id="IPR002227">
    <property type="entry name" value="Tyrosinase_Cu-bd"/>
</dbReference>
<dbReference type="KEGG" id="amr:AM1_B0356"/>
<accession>A8ZLP7</accession>
<organism evidence="4 5">
    <name type="scientific">Acaryochloris marina (strain MBIC 11017)</name>
    <dbReference type="NCBI Taxonomy" id="329726"/>
    <lineage>
        <taxon>Bacteria</taxon>
        <taxon>Bacillati</taxon>
        <taxon>Cyanobacteriota</taxon>
        <taxon>Cyanophyceae</taxon>
        <taxon>Acaryochloridales</taxon>
        <taxon>Acaryochloridaceae</taxon>
        <taxon>Acaryochloris</taxon>
    </lineage>
</organism>
<dbReference type="SUPFAM" id="SSF48056">
    <property type="entry name" value="Di-copper centre-containing domain"/>
    <property type="match status" value="1"/>
</dbReference>
<dbReference type="AlphaFoldDB" id="A8ZLP7"/>
<dbReference type="RefSeq" id="WP_012167220.1">
    <property type="nucleotide sequence ID" value="NC_009927.1"/>
</dbReference>
<protein>
    <submittedName>
        <fullName evidence="4">Tyrosinase, putative</fullName>
    </submittedName>
</protein>
<dbReference type="InterPro" id="IPR008922">
    <property type="entry name" value="Di-copper_centre_dom_sf"/>
</dbReference>
<reference evidence="4 5" key="1">
    <citation type="journal article" date="2008" name="Proc. Natl. Acad. Sci. U.S.A.">
        <title>Niche adaptation and genome expansion in the chlorophyll d-producing cyanobacterium Acaryochloris marina.</title>
        <authorList>
            <person name="Swingley W.D."/>
            <person name="Chen M."/>
            <person name="Cheung P.C."/>
            <person name="Conrad A.L."/>
            <person name="Dejesa L.C."/>
            <person name="Hao J."/>
            <person name="Honchak B.M."/>
            <person name="Karbach L.E."/>
            <person name="Kurdoglu A."/>
            <person name="Lahiri S."/>
            <person name="Mastrian S.D."/>
            <person name="Miyashita H."/>
            <person name="Page L."/>
            <person name="Ramakrishna P."/>
            <person name="Satoh S."/>
            <person name="Sattley W.M."/>
            <person name="Shimada Y."/>
            <person name="Taylor H.L."/>
            <person name="Tomo T."/>
            <person name="Tsuchiya T."/>
            <person name="Wang Z.T."/>
            <person name="Raymond J."/>
            <person name="Mimuro M."/>
            <person name="Blankenship R.E."/>
            <person name="Touchman J.W."/>
        </authorList>
    </citation>
    <scope>NUCLEOTIDE SEQUENCE [LARGE SCALE GENOMIC DNA]</scope>
    <source>
        <strain evidence="5">MBIC 11017</strain>
        <plasmid evidence="5">Plasmid pREB2</plasmid>
    </source>
</reference>
<dbReference type="Pfam" id="PF00264">
    <property type="entry name" value="Tyrosinase"/>
    <property type="match status" value="1"/>
</dbReference>
<evidence type="ECO:0000313" key="5">
    <source>
        <dbReference type="Proteomes" id="UP000000268"/>
    </source>
</evidence>
<evidence type="ECO:0000259" key="3">
    <source>
        <dbReference type="PROSITE" id="PS00498"/>
    </source>
</evidence>
<dbReference type="PANTHER" id="PTHR11474">
    <property type="entry name" value="TYROSINASE FAMILY MEMBER"/>
    <property type="match status" value="1"/>
</dbReference>
<dbReference type="GO" id="GO:0046872">
    <property type="term" value="F:metal ion binding"/>
    <property type="evidence" value="ECO:0007669"/>
    <property type="project" value="UniProtKB-KW"/>
</dbReference>
<name>A8ZLP7_ACAM1</name>
<keyword evidence="1" id="KW-0479">Metal-binding</keyword>
<dbReference type="Proteomes" id="UP000000268">
    <property type="component" value="Plasmid pREB2"/>
</dbReference>
<dbReference type="GO" id="GO:0016491">
    <property type="term" value="F:oxidoreductase activity"/>
    <property type="evidence" value="ECO:0007669"/>
    <property type="project" value="InterPro"/>
</dbReference>
<keyword evidence="5" id="KW-1185">Reference proteome</keyword>
<dbReference type="HOGENOM" id="CLU_557595_0_0_3"/>
<evidence type="ECO:0000313" key="4">
    <source>
        <dbReference type="EMBL" id="ABW32074.1"/>
    </source>
</evidence>
<dbReference type="PANTHER" id="PTHR11474:SF76">
    <property type="entry name" value="SHKT DOMAIN-CONTAINING PROTEIN"/>
    <property type="match status" value="1"/>
</dbReference>
<keyword evidence="2" id="KW-0186">Copper</keyword>
<geneLocation type="plasmid" evidence="4 5">
    <name>pREB2</name>
</geneLocation>
<dbReference type="PROSITE" id="PS00498">
    <property type="entry name" value="TYROSINASE_2"/>
    <property type="match status" value="1"/>
</dbReference>
<proteinExistence type="predicted"/>
<evidence type="ECO:0000256" key="2">
    <source>
        <dbReference type="ARBA" id="ARBA00023008"/>
    </source>
</evidence>
<dbReference type="PRINTS" id="PR00092">
    <property type="entry name" value="TYROSINASE"/>
</dbReference>
<dbReference type="InterPro" id="IPR006311">
    <property type="entry name" value="TAT_signal"/>
</dbReference>
<dbReference type="Gene3D" id="1.10.1280.10">
    <property type="entry name" value="Di-copper center containing domain from catechol oxidase"/>
    <property type="match status" value="1"/>
</dbReference>
<dbReference type="InterPro" id="IPR050316">
    <property type="entry name" value="Tyrosinase/Hemocyanin"/>
</dbReference>
<keyword evidence="4" id="KW-0614">Plasmid</keyword>
<gene>
    <name evidence="4" type="ordered locus">AM1_B0356</name>
</gene>
<evidence type="ECO:0000256" key="1">
    <source>
        <dbReference type="ARBA" id="ARBA00022723"/>
    </source>
</evidence>